<proteinExistence type="predicted"/>
<dbReference type="GeneID" id="19178610"/>
<dbReference type="RefSeq" id="XP_007756225.1">
    <property type="nucleotide sequence ID" value="XM_007758035.1"/>
</dbReference>
<accession>W9VVR5</accession>
<dbReference type="EMBL" id="AMGW01000003">
    <property type="protein sequence ID" value="EXJ59872.1"/>
    <property type="molecule type" value="Genomic_DNA"/>
</dbReference>
<dbReference type="HOGENOM" id="CLU_2333469_0_0_1"/>
<evidence type="ECO:0000313" key="1">
    <source>
        <dbReference type="EMBL" id="EXJ59872.1"/>
    </source>
</evidence>
<keyword evidence="2" id="KW-1185">Reference proteome</keyword>
<dbReference type="VEuPathDB" id="FungiDB:A1O7_04019"/>
<dbReference type="STRING" id="1182544.W9VVR5"/>
<evidence type="ECO:0000313" key="2">
    <source>
        <dbReference type="Proteomes" id="UP000019473"/>
    </source>
</evidence>
<organism evidence="1 2">
    <name type="scientific">Cladophialophora yegresii CBS 114405</name>
    <dbReference type="NCBI Taxonomy" id="1182544"/>
    <lineage>
        <taxon>Eukaryota</taxon>
        <taxon>Fungi</taxon>
        <taxon>Dikarya</taxon>
        <taxon>Ascomycota</taxon>
        <taxon>Pezizomycotina</taxon>
        <taxon>Eurotiomycetes</taxon>
        <taxon>Chaetothyriomycetidae</taxon>
        <taxon>Chaetothyriales</taxon>
        <taxon>Herpotrichiellaceae</taxon>
        <taxon>Cladophialophora</taxon>
    </lineage>
</organism>
<name>W9VVR5_9EURO</name>
<dbReference type="OrthoDB" id="16820at2759"/>
<sequence length="98" mass="10788">MAGVYGFARLKDETKGSLGKIQGYEFCRSRRGCLVAGYYRPHRKQQFAATIMDTKGVISKEGWLACGSEQDGIRHNVNDQSGNSAIGCLDFLIDATDH</sequence>
<gene>
    <name evidence="1" type="ORF">A1O7_04019</name>
</gene>
<dbReference type="AlphaFoldDB" id="W9VVR5"/>
<reference evidence="1 2" key="1">
    <citation type="submission" date="2013-03" db="EMBL/GenBank/DDBJ databases">
        <title>The Genome Sequence of Cladophialophora yegresii CBS 114405.</title>
        <authorList>
            <consortium name="The Broad Institute Genomics Platform"/>
            <person name="Cuomo C."/>
            <person name="de Hoog S."/>
            <person name="Gorbushina A."/>
            <person name="Walker B."/>
            <person name="Young S.K."/>
            <person name="Zeng Q."/>
            <person name="Gargeya S."/>
            <person name="Fitzgerald M."/>
            <person name="Haas B."/>
            <person name="Abouelleil A."/>
            <person name="Allen A.W."/>
            <person name="Alvarado L."/>
            <person name="Arachchi H.M."/>
            <person name="Berlin A.M."/>
            <person name="Chapman S.B."/>
            <person name="Gainer-Dewar J."/>
            <person name="Goldberg J."/>
            <person name="Griggs A."/>
            <person name="Gujja S."/>
            <person name="Hansen M."/>
            <person name="Howarth C."/>
            <person name="Imamovic A."/>
            <person name="Ireland A."/>
            <person name="Larimer J."/>
            <person name="McCowan C."/>
            <person name="Murphy C."/>
            <person name="Pearson M."/>
            <person name="Poon T.W."/>
            <person name="Priest M."/>
            <person name="Roberts A."/>
            <person name="Saif S."/>
            <person name="Shea T."/>
            <person name="Sisk P."/>
            <person name="Sykes S."/>
            <person name="Wortman J."/>
            <person name="Nusbaum C."/>
            <person name="Birren B."/>
        </authorList>
    </citation>
    <scope>NUCLEOTIDE SEQUENCE [LARGE SCALE GENOMIC DNA]</scope>
    <source>
        <strain evidence="1 2">CBS 114405</strain>
    </source>
</reference>
<comment type="caution">
    <text evidence="1">The sequence shown here is derived from an EMBL/GenBank/DDBJ whole genome shotgun (WGS) entry which is preliminary data.</text>
</comment>
<dbReference type="Proteomes" id="UP000019473">
    <property type="component" value="Unassembled WGS sequence"/>
</dbReference>
<protein>
    <submittedName>
        <fullName evidence="1">Uncharacterized protein</fullName>
    </submittedName>
</protein>